<dbReference type="Proteomes" id="UP001595629">
    <property type="component" value="Unassembled WGS sequence"/>
</dbReference>
<name>A0ABV7TLY9_9RHOB</name>
<gene>
    <name evidence="1" type="ORF">ACFORG_18775</name>
</gene>
<reference evidence="2" key="1">
    <citation type="journal article" date="2019" name="Int. J. Syst. Evol. Microbiol.">
        <title>The Global Catalogue of Microorganisms (GCM) 10K type strain sequencing project: providing services to taxonomists for standard genome sequencing and annotation.</title>
        <authorList>
            <consortium name="The Broad Institute Genomics Platform"/>
            <consortium name="The Broad Institute Genome Sequencing Center for Infectious Disease"/>
            <person name="Wu L."/>
            <person name="Ma J."/>
        </authorList>
    </citation>
    <scope>NUCLEOTIDE SEQUENCE [LARGE SCALE GENOMIC DNA]</scope>
    <source>
        <strain evidence="2">KCTC 42911</strain>
    </source>
</reference>
<evidence type="ECO:0000313" key="1">
    <source>
        <dbReference type="EMBL" id="MFC3615799.1"/>
    </source>
</evidence>
<protein>
    <submittedName>
        <fullName evidence="1">3-keto-5-aminohexanoate cleavage protein</fullName>
    </submittedName>
</protein>
<dbReference type="PANTHER" id="PTHR37418">
    <property type="entry name" value="3-KETO-5-AMINOHEXANOATE CLEAVAGE ENZYME-RELATED"/>
    <property type="match status" value="1"/>
</dbReference>
<dbReference type="RefSeq" id="WP_386737084.1">
    <property type="nucleotide sequence ID" value="NZ_JBHRXI010000025.1"/>
</dbReference>
<dbReference type="Pfam" id="PF05853">
    <property type="entry name" value="BKACE"/>
    <property type="match status" value="1"/>
</dbReference>
<keyword evidence="2" id="KW-1185">Reference proteome</keyword>
<proteinExistence type="predicted"/>
<dbReference type="Gene3D" id="3.20.20.70">
    <property type="entry name" value="Aldolase class I"/>
    <property type="match status" value="1"/>
</dbReference>
<dbReference type="PANTHER" id="PTHR37418:SF1">
    <property type="entry name" value="3-KETO-5-AMINOHEXANOATE CLEAVAGE PROTEIN"/>
    <property type="match status" value="1"/>
</dbReference>
<dbReference type="InterPro" id="IPR013785">
    <property type="entry name" value="Aldolase_TIM"/>
</dbReference>
<dbReference type="InterPro" id="IPR008567">
    <property type="entry name" value="BKACE"/>
</dbReference>
<dbReference type="EMBL" id="JBHRXI010000025">
    <property type="protein sequence ID" value="MFC3615799.1"/>
    <property type="molecule type" value="Genomic_DNA"/>
</dbReference>
<comment type="caution">
    <text evidence="1">The sequence shown here is derived from an EMBL/GenBank/DDBJ whole genome shotgun (WGS) entry which is preliminary data.</text>
</comment>
<sequence length="251" mass="27244">MTFPHIMVAPNGARRQKSDHPALPISLNEIIATARDCQVAGASSLHLHVRDDEGRHSLDPARYAEALDALAAIEGLAVQITTESAGLYSPEEQYECLARLRPGWASVSVREINRDPDIAPRVYSLCADEGIRVQHIAYDGFDLELLSRWRSEGIVRKTQDEVIVVLGAYAPPRPGHPQDLAGLLPLIGSLRFGLCAFGPMEQSCLAAAARSGAEILRVGFENNLTAPDGTSWTDNAAAVTSLRNELEWRAA</sequence>
<organism evidence="1 2">
    <name type="scientific">Lutimaribacter marinistellae</name>
    <dbReference type="NCBI Taxonomy" id="1820329"/>
    <lineage>
        <taxon>Bacteria</taxon>
        <taxon>Pseudomonadati</taxon>
        <taxon>Pseudomonadota</taxon>
        <taxon>Alphaproteobacteria</taxon>
        <taxon>Rhodobacterales</taxon>
        <taxon>Roseobacteraceae</taxon>
        <taxon>Lutimaribacter</taxon>
    </lineage>
</organism>
<accession>A0ABV7TLY9</accession>
<evidence type="ECO:0000313" key="2">
    <source>
        <dbReference type="Proteomes" id="UP001595629"/>
    </source>
</evidence>